<feature type="non-terminal residue" evidence="2">
    <location>
        <position position="130"/>
    </location>
</feature>
<comment type="caution">
    <text evidence="2">The sequence shown here is derived from an EMBL/GenBank/DDBJ whole genome shotgun (WGS) entry which is preliminary data.</text>
</comment>
<name>A0A7J6KS66_PERCH</name>
<protein>
    <submittedName>
        <fullName evidence="2">Uncharacterized protein</fullName>
    </submittedName>
</protein>
<reference evidence="2 3" key="1">
    <citation type="submission" date="2020-04" db="EMBL/GenBank/DDBJ databases">
        <title>Perkinsus chesapeaki whole genome sequence.</title>
        <authorList>
            <person name="Bogema D.R."/>
        </authorList>
    </citation>
    <scope>NUCLEOTIDE SEQUENCE [LARGE SCALE GENOMIC DNA]</scope>
    <source>
        <strain evidence="2">ATCC PRA-425</strain>
    </source>
</reference>
<evidence type="ECO:0000313" key="3">
    <source>
        <dbReference type="Proteomes" id="UP000591131"/>
    </source>
</evidence>
<proteinExistence type="predicted"/>
<organism evidence="2 3">
    <name type="scientific">Perkinsus chesapeaki</name>
    <name type="common">Clam parasite</name>
    <name type="synonym">Perkinsus andrewsi</name>
    <dbReference type="NCBI Taxonomy" id="330153"/>
    <lineage>
        <taxon>Eukaryota</taxon>
        <taxon>Sar</taxon>
        <taxon>Alveolata</taxon>
        <taxon>Perkinsozoa</taxon>
        <taxon>Perkinsea</taxon>
        <taxon>Perkinsida</taxon>
        <taxon>Perkinsidae</taxon>
        <taxon>Perkinsus</taxon>
    </lineage>
</organism>
<feature type="compositionally biased region" description="Basic and acidic residues" evidence="1">
    <location>
        <begin position="1"/>
        <end position="12"/>
    </location>
</feature>
<dbReference type="EMBL" id="JAAPAO010001448">
    <property type="protein sequence ID" value="KAF4649712.1"/>
    <property type="molecule type" value="Genomic_DNA"/>
</dbReference>
<evidence type="ECO:0000313" key="2">
    <source>
        <dbReference type="EMBL" id="KAF4649712.1"/>
    </source>
</evidence>
<dbReference type="AlphaFoldDB" id="A0A7J6KS66"/>
<feature type="compositionally biased region" description="Polar residues" evidence="1">
    <location>
        <begin position="13"/>
        <end position="27"/>
    </location>
</feature>
<dbReference type="Proteomes" id="UP000591131">
    <property type="component" value="Unassembled WGS sequence"/>
</dbReference>
<gene>
    <name evidence="2" type="ORF">FOL47_001791</name>
</gene>
<keyword evidence="3" id="KW-1185">Reference proteome</keyword>
<evidence type="ECO:0000256" key="1">
    <source>
        <dbReference type="SAM" id="MobiDB-lite"/>
    </source>
</evidence>
<feature type="region of interest" description="Disordered" evidence="1">
    <location>
        <begin position="1"/>
        <end position="27"/>
    </location>
</feature>
<accession>A0A7J6KS66</accession>
<sequence length="130" mass="14336">MSKINEPRRTRTQETSPVQDDLSNSKLKTTLDRELCERGVGLKCLCKGLAGKGNPDRLLCSTLSTHHAMPPHEGIVPPLFVINGESQRRRQRLFIESPTDPATATDVHKPTKPGSIFTRQYKAVTGAKCA</sequence>